<keyword evidence="3" id="KW-1185">Reference proteome</keyword>
<sequence>MASAGTVVQATPAQAAVNCNGWKCDGRWPGEEGCRADQVAVKQVAMDHLGGGQATIYRSRACGAAWADFDFTTAPDYSWLFLHLWAQPAYGGKGRIIRNGSGQHNTLVAGTTKTYRTVLVSWDNSVKLCFGDGYQIPGNEYDPDPDTTGDGPSGACSTWQ</sequence>
<organism evidence="2 3">
    <name type="scientific">Micromonospora coriariae</name>
    <dbReference type="NCBI Taxonomy" id="285665"/>
    <lineage>
        <taxon>Bacteria</taxon>
        <taxon>Bacillati</taxon>
        <taxon>Actinomycetota</taxon>
        <taxon>Actinomycetes</taxon>
        <taxon>Micromonosporales</taxon>
        <taxon>Micromonosporaceae</taxon>
        <taxon>Micromonospora</taxon>
    </lineage>
</organism>
<proteinExistence type="predicted"/>
<dbReference type="EMBL" id="LT607412">
    <property type="protein sequence ID" value="SCE90243.1"/>
    <property type="molecule type" value="Genomic_DNA"/>
</dbReference>
<accession>A0A1C4W1Y4</accession>
<dbReference type="Proteomes" id="UP000198243">
    <property type="component" value="Chromosome I"/>
</dbReference>
<protein>
    <recommendedName>
        <fullName evidence="4">DUF2690 domain-containing protein</fullName>
    </recommendedName>
</protein>
<evidence type="ECO:0000313" key="2">
    <source>
        <dbReference type="EMBL" id="SCE90243.1"/>
    </source>
</evidence>
<gene>
    <name evidence="2" type="ORF">GA0070607_3013</name>
</gene>
<evidence type="ECO:0008006" key="4">
    <source>
        <dbReference type="Google" id="ProtNLM"/>
    </source>
</evidence>
<reference evidence="3" key="1">
    <citation type="submission" date="2016-06" db="EMBL/GenBank/DDBJ databases">
        <authorList>
            <person name="Varghese N."/>
            <person name="Submissions Spin"/>
        </authorList>
    </citation>
    <scope>NUCLEOTIDE SEQUENCE [LARGE SCALE GENOMIC DNA]</scope>
    <source>
        <strain evidence="3">DSM 44875</strain>
    </source>
</reference>
<evidence type="ECO:0000313" key="3">
    <source>
        <dbReference type="Proteomes" id="UP000198243"/>
    </source>
</evidence>
<feature type="region of interest" description="Disordered" evidence="1">
    <location>
        <begin position="140"/>
        <end position="160"/>
    </location>
</feature>
<dbReference type="AlphaFoldDB" id="A0A1C4W1Y4"/>
<name>A0A1C4W1Y4_9ACTN</name>
<evidence type="ECO:0000256" key="1">
    <source>
        <dbReference type="SAM" id="MobiDB-lite"/>
    </source>
</evidence>